<keyword evidence="1" id="KW-0175">Coiled coil</keyword>
<feature type="non-terminal residue" evidence="2">
    <location>
        <position position="209"/>
    </location>
</feature>
<evidence type="ECO:0000313" key="3">
    <source>
        <dbReference type="Proteomes" id="UP000800038"/>
    </source>
</evidence>
<organism evidence="2 3">
    <name type="scientific">Clathrospora elynae</name>
    <dbReference type="NCBI Taxonomy" id="706981"/>
    <lineage>
        <taxon>Eukaryota</taxon>
        <taxon>Fungi</taxon>
        <taxon>Dikarya</taxon>
        <taxon>Ascomycota</taxon>
        <taxon>Pezizomycotina</taxon>
        <taxon>Dothideomycetes</taxon>
        <taxon>Pleosporomycetidae</taxon>
        <taxon>Pleosporales</taxon>
        <taxon>Diademaceae</taxon>
        <taxon>Clathrospora</taxon>
    </lineage>
</organism>
<feature type="coiled-coil region" evidence="1">
    <location>
        <begin position="169"/>
        <end position="204"/>
    </location>
</feature>
<evidence type="ECO:0000256" key="1">
    <source>
        <dbReference type="SAM" id="Coils"/>
    </source>
</evidence>
<dbReference type="AlphaFoldDB" id="A0A6A5S9I8"/>
<dbReference type="Proteomes" id="UP000800038">
    <property type="component" value="Unassembled WGS sequence"/>
</dbReference>
<dbReference type="EMBL" id="ML976142">
    <property type="protein sequence ID" value="KAF1937351.1"/>
    <property type="molecule type" value="Genomic_DNA"/>
</dbReference>
<keyword evidence="3" id="KW-1185">Reference proteome</keyword>
<accession>A0A6A5S9I8</accession>
<protein>
    <submittedName>
        <fullName evidence="2">Uncharacterized protein</fullName>
    </submittedName>
</protein>
<dbReference type="OrthoDB" id="3788048at2759"/>
<name>A0A6A5S9I8_9PLEO</name>
<evidence type="ECO:0000313" key="2">
    <source>
        <dbReference type="EMBL" id="KAF1937351.1"/>
    </source>
</evidence>
<proteinExistence type="predicted"/>
<gene>
    <name evidence="2" type="ORF">EJ02DRAFT_385793</name>
</gene>
<reference evidence="2" key="1">
    <citation type="journal article" date="2020" name="Stud. Mycol.">
        <title>101 Dothideomycetes genomes: a test case for predicting lifestyles and emergence of pathogens.</title>
        <authorList>
            <person name="Haridas S."/>
            <person name="Albert R."/>
            <person name="Binder M."/>
            <person name="Bloem J."/>
            <person name="Labutti K."/>
            <person name="Salamov A."/>
            <person name="Andreopoulos B."/>
            <person name="Baker S."/>
            <person name="Barry K."/>
            <person name="Bills G."/>
            <person name="Bluhm B."/>
            <person name="Cannon C."/>
            <person name="Castanera R."/>
            <person name="Culley D."/>
            <person name="Daum C."/>
            <person name="Ezra D."/>
            <person name="Gonzalez J."/>
            <person name="Henrissat B."/>
            <person name="Kuo A."/>
            <person name="Liang C."/>
            <person name="Lipzen A."/>
            <person name="Lutzoni F."/>
            <person name="Magnuson J."/>
            <person name="Mondo S."/>
            <person name="Nolan M."/>
            <person name="Ohm R."/>
            <person name="Pangilinan J."/>
            <person name="Park H.-J."/>
            <person name="Ramirez L."/>
            <person name="Alfaro M."/>
            <person name="Sun H."/>
            <person name="Tritt A."/>
            <person name="Yoshinaga Y."/>
            <person name="Zwiers L.-H."/>
            <person name="Turgeon B."/>
            <person name="Goodwin S."/>
            <person name="Spatafora J."/>
            <person name="Crous P."/>
            <person name="Grigoriev I."/>
        </authorList>
    </citation>
    <scope>NUCLEOTIDE SEQUENCE</scope>
    <source>
        <strain evidence="2">CBS 161.51</strain>
    </source>
</reference>
<sequence>MASAYTLYLTNHLQRGQGLVPIRKGDFFPLFWNAWVKATRKNLVLKSFRATGIWPMDPEIILKRFTPKKPKPLVEASQNSQNWVQMEQQLRGVIKSPGDLDAANQLSQTLYKLQVRNELLSYKNNGLREALVDKKHHKKRGKQLGLVADEDYNGGANLWSPRKLEEAHARDHQKELDEEAILINKAEKKEEKRLKRAYDHQEKEKRKVE</sequence>